<gene>
    <name evidence="2" type="ORF">LCGC14_1051640</name>
</gene>
<reference evidence="2" key="1">
    <citation type="journal article" date="2015" name="Nature">
        <title>Complex archaea that bridge the gap between prokaryotes and eukaryotes.</title>
        <authorList>
            <person name="Spang A."/>
            <person name="Saw J.H."/>
            <person name="Jorgensen S.L."/>
            <person name="Zaremba-Niedzwiedzka K."/>
            <person name="Martijn J."/>
            <person name="Lind A.E."/>
            <person name="van Eijk R."/>
            <person name="Schleper C."/>
            <person name="Guy L."/>
            <person name="Ettema T.J."/>
        </authorList>
    </citation>
    <scope>NUCLEOTIDE SEQUENCE</scope>
</reference>
<accession>A0A0F9QUP8</accession>
<dbReference type="AlphaFoldDB" id="A0A0F9QUP8"/>
<keyword evidence="1" id="KW-0472">Membrane</keyword>
<feature type="transmembrane region" description="Helical" evidence="1">
    <location>
        <begin position="12"/>
        <end position="32"/>
    </location>
</feature>
<sequence length="73" mass="8518">MTNDTKKKSIRAYIFYTLIIAVILSVIAPSIEQFIPQDNRFFDFQMFTMIIIGMIIAIFFSTIVPRLKKRGKL</sequence>
<evidence type="ECO:0000313" key="2">
    <source>
        <dbReference type="EMBL" id="KKN08938.1"/>
    </source>
</evidence>
<proteinExistence type="predicted"/>
<dbReference type="EMBL" id="LAZR01004401">
    <property type="protein sequence ID" value="KKN08938.1"/>
    <property type="molecule type" value="Genomic_DNA"/>
</dbReference>
<keyword evidence="1" id="KW-1133">Transmembrane helix</keyword>
<feature type="transmembrane region" description="Helical" evidence="1">
    <location>
        <begin position="44"/>
        <end position="64"/>
    </location>
</feature>
<organism evidence="2">
    <name type="scientific">marine sediment metagenome</name>
    <dbReference type="NCBI Taxonomy" id="412755"/>
    <lineage>
        <taxon>unclassified sequences</taxon>
        <taxon>metagenomes</taxon>
        <taxon>ecological metagenomes</taxon>
    </lineage>
</organism>
<name>A0A0F9QUP8_9ZZZZ</name>
<evidence type="ECO:0000256" key="1">
    <source>
        <dbReference type="SAM" id="Phobius"/>
    </source>
</evidence>
<protein>
    <submittedName>
        <fullName evidence="2">Uncharacterized protein</fullName>
    </submittedName>
</protein>
<keyword evidence="1" id="KW-0812">Transmembrane</keyword>
<comment type="caution">
    <text evidence="2">The sequence shown here is derived from an EMBL/GenBank/DDBJ whole genome shotgun (WGS) entry which is preliminary data.</text>
</comment>